<protein>
    <recommendedName>
        <fullName evidence="1">HTH cro/C1-type domain-containing protein</fullName>
    </recommendedName>
</protein>
<dbReference type="EMBL" id="JRTT01000031">
    <property type="protein sequence ID" value="KHD75099.1"/>
    <property type="molecule type" value="Genomic_DNA"/>
</dbReference>
<dbReference type="PANTHER" id="PTHR37301:SF1">
    <property type="entry name" value="DNA-BINDING PROTEIN"/>
    <property type="match status" value="1"/>
</dbReference>
<keyword evidence="3" id="KW-1185">Reference proteome</keyword>
<dbReference type="PROSITE" id="PS50943">
    <property type="entry name" value="HTH_CROC1"/>
    <property type="match status" value="1"/>
</dbReference>
<name>A0A0A6ULA0_ACTUT</name>
<dbReference type="SUPFAM" id="SSF47413">
    <property type="entry name" value="lambda repressor-like DNA-binding domains"/>
    <property type="match status" value="1"/>
</dbReference>
<feature type="domain" description="HTH cro/C1-type" evidence="1">
    <location>
        <begin position="13"/>
        <end position="68"/>
    </location>
</feature>
<gene>
    <name evidence="2" type="ORF">MB27_24495</name>
</gene>
<dbReference type="RefSeq" id="WP_043528057.1">
    <property type="nucleotide sequence ID" value="NZ_BOMZ01000001.1"/>
</dbReference>
<dbReference type="GO" id="GO:0003677">
    <property type="term" value="F:DNA binding"/>
    <property type="evidence" value="ECO:0007669"/>
    <property type="project" value="InterPro"/>
</dbReference>
<dbReference type="eggNOG" id="COG3655">
    <property type="taxonomic scope" value="Bacteria"/>
</dbReference>
<evidence type="ECO:0000313" key="2">
    <source>
        <dbReference type="EMBL" id="KHD75099.1"/>
    </source>
</evidence>
<dbReference type="Pfam" id="PF13443">
    <property type="entry name" value="HTH_26"/>
    <property type="match status" value="1"/>
</dbReference>
<dbReference type="SMART" id="SM00530">
    <property type="entry name" value="HTH_XRE"/>
    <property type="match status" value="1"/>
</dbReference>
<proteinExistence type="predicted"/>
<sequence>MPPEEEHRVDVHLEKLLADRGMTLTELSARVGITLANLSNLKNGHARAIRFSTLTALCDALQCRPGDLFTVRPLRPAGGRGADRGSA</sequence>
<dbReference type="STRING" id="1869.MB27_24495"/>
<dbReference type="PANTHER" id="PTHR37301">
    <property type="entry name" value="DNA-BINDING PROTEIN-RELATED"/>
    <property type="match status" value="1"/>
</dbReference>
<dbReference type="InterPro" id="IPR010982">
    <property type="entry name" value="Lambda_DNA-bd_dom_sf"/>
</dbReference>
<comment type="caution">
    <text evidence="2">The sequence shown here is derived from an EMBL/GenBank/DDBJ whole genome shotgun (WGS) entry which is preliminary data.</text>
</comment>
<accession>A0A0A6ULA0</accession>
<evidence type="ECO:0000259" key="1">
    <source>
        <dbReference type="PROSITE" id="PS50943"/>
    </source>
</evidence>
<dbReference type="CDD" id="cd00093">
    <property type="entry name" value="HTH_XRE"/>
    <property type="match status" value="1"/>
</dbReference>
<dbReference type="AlphaFoldDB" id="A0A0A6ULA0"/>
<reference evidence="2 3" key="1">
    <citation type="submission" date="2014-10" db="EMBL/GenBank/DDBJ databases">
        <title>Draft genome sequence of Actinoplanes utahensis NRRL 12052.</title>
        <authorList>
            <person name="Velasco-Bucheli B."/>
            <person name="del Cerro C."/>
            <person name="Hormigo D."/>
            <person name="Garcia J.L."/>
            <person name="Acebal C."/>
            <person name="Arroyo M."/>
            <person name="de la Mata I."/>
        </authorList>
    </citation>
    <scope>NUCLEOTIDE SEQUENCE [LARGE SCALE GENOMIC DNA]</scope>
    <source>
        <strain evidence="2 3">NRRL 12052</strain>
    </source>
</reference>
<dbReference type="OrthoDB" id="9805309at2"/>
<organism evidence="2 3">
    <name type="scientific">Actinoplanes utahensis</name>
    <dbReference type="NCBI Taxonomy" id="1869"/>
    <lineage>
        <taxon>Bacteria</taxon>
        <taxon>Bacillati</taxon>
        <taxon>Actinomycetota</taxon>
        <taxon>Actinomycetes</taxon>
        <taxon>Micromonosporales</taxon>
        <taxon>Micromonosporaceae</taxon>
        <taxon>Actinoplanes</taxon>
    </lineage>
</organism>
<evidence type="ECO:0000313" key="3">
    <source>
        <dbReference type="Proteomes" id="UP000054537"/>
    </source>
</evidence>
<dbReference type="Proteomes" id="UP000054537">
    <property type="component" value="Unassembled WGS sequence"/>
</dbReference>
<dbReference type="InterPro" id="IPR001387">
    <property type="entry name" value="Cro/C1-type_HTH"/>
</dbReference>
<dbReference type="Gene3D" id="1.10.260.40">
    <property type="entry name" value="lambda repressor-like DNA-binding domains"/>
    <property type="match status" value="1"/>
</dbReference>